<dbReference type="GeneID" id="78774916"/>
<dbReference type="Proteomes" id="UP000483820">
    <property type="component" value="Chromosome III"/>
</dbReference>
<name>A0A6A5H3N6_CAERE</name>
<dbReference type="AlphaFoldDB" id="A0A6A5H3N6"/>
<dbReference type="RefSeq" id="XP_053587078.1">
    <property type="nucleotide sequence ID" value="XM_053727501.1"/>
</dbReference>
<organism evidence="1 2">
    <name type="scientific">Caenorhabditis remanei</name>
    <name type="common">Caenorhabditis vulgaris</name>
    <dbReference type="NCBI Taxonomy" id="31234"/>
    <lineage>
        <taxon>Eukaryota</taxon>
        <taxon>Metazoa</taxon>
        <taxon>Ecdysozoa</taxon>
        <taxon>Nematoda</taxon>
        <taxon>Chromadorea</taxon>
        <taxon>Rhabditida</taxon>
        <taxon>Rhabditina</taxon>
        <taxon>Rhabditomorpha</taxon>
        <taxon>Rhabditoidea</taxon>
        <taxon>Rhabditidae</taxon>
        <taxon>Peloderinae</taxon>
        <taxon>Caenorhabditis</taxon>
    </lineage>
</organism>
<gene>
    <name evidence="1" type="ORF">GCK72_009712</name>
</gene>
<protein>
    <submittedName>
        <fullName evidence="1">Uncharacterized protein</fullName>
    </submittedName>
</protein>
<dbReference type="CTD" id="78774916"/>
<comment type="caution">
    <text evidence="1">The sequence shown here is derived from an EMBL/GenBank/DDBJ whole genome shotgun (WGS) entry which is preliminary data.</text>
</comment>
<dbReference type="KEGG" id="crq:GCK72_009712"/>
<accession>A0A6A5H3N6</accession>
<dbReference type="EMBL" id="WUAV01000003">
    <property type="protein sequence ID" value="KAF1761456.1"/>
    <property type="molecule type" value="Genomic_DNA"/>
</dbReference>
<evidence type="ECO:0000313" key="2">
    <source>
        <dbReference type="Proteomes" id="UP000483820"/>
    </source>
</evidence>
<sequence>MDSGPTFPPPTASKHEKTLVASSEIVKILGCDLTEATEIWEEVKMCLTENEVQRRLETIEILQSRTITSTILQVYQLALSHQKTCMTFF</sequence>
<reference evidence="1 2" key="1">
    <citation type="submission" date="2019-12" db="EMBL/GenBank/DDBJ databases">
        <title>Chromosome-level assembly of the Caenorhabditis remanei genome.</title>
        <authorList>
            <person name="Teterina A.A."/>
            <person name="Willis J.H."/>
            <person name="Phillips P.C."/>
        </authorList>
    </citation>
    <scope>NUCLEOTIDE SEQUENCE [LARGE SCALE GENOMIC DNA]</scope>
    <source>
        <strain evidence="1 2">PX506</strain>
        <tissue evidence="1">Whole organism</tissue>
    </source>
</reference>
<proteinExistence type="predicted"/>
<evidence type="ECO:0000313" key="1">
    <source>
        <dbReference type="EMBL" id="KAF1761456.1"/>
    </source>
</evidence>